<dbReference type="Pfam" id="PF12392">
    <property type="entry name" value="DUF3656"/>
    <property type="match status" value="1"/>
</dbReference>
<feature type="domain" description="Peptidase U32 collagenase" evidence="2">
    <location>
        <begin position="379"/>
        <end position="500"/>
    </location>
</feature>
<dbReference type="EMBL" id="SUTE01000031">
    <property type="protein sequence ID" value="MBE6504866.1"/>
    <property type="molecule type" value="Genomic_DNA"/>
</dbReference>
<dbReference type="PROSITE" id="PS01276">
    <property type="entry name" value="PEPTIDASE_U32"/>
    <property type="match status" value="1"/>
</dbReference>
<evidence type="ECO:0000259" key="2">
    <source>
        <dbReference type="Pfam" id="PF12392"/>
    </source>
</evidence>
<accession>A0A8T3VFA5</accession>
<evidence type="ECO:0000313" key="3">
    <source>
        <dbReference type="EMBL" id="MBE6504866.1"/>
    </source>
</evidence>
<proteinExistence type="predicted"/>
<keyword evidence="1" id="KW-0175">Coiled coil</keyword>
<reference evidence="3" key="1">
    <citation type="submission" date="2019-04" db="EMBL/GenBank/DDBJ databases">
        <title>Evolution of Biomass-Degrading Anaerobic Consortia Revealed by Metagenomics.</title>
        <authorList>
            <person name="Peng X."/>
        </authorList>
    </citation>
    <scope>NUCLEOTIDE SEQUENCE</scope>
    <source>
        <strain evidence="3">SIG12</strain>
    </source>
</reference>
<dbReference type="AlphaFoldDB" id="A0A8T3VFA5"/>
<feature type="coiled-coil region" evidence="1">
    <location>
        <begin position="511"/>
        <end position="538"/>
    </location>
</feature>
<dbReference type="InterPro" id="IPR051454">
    <property type="entry name" value="RNA/ubiquinone_mod_enzymes"/>
</dbReference>
<organism evidence="3 4">
    <name type="scientific">Methanobrevibacter millerae</name>
    <dbReference type="NCBI Taxonomy" id="230361"/>
    <lineage>
        <taxon>Archaea</taxon>
        <taxon>Methanobacteriati</taxon>
        <taxon>Methanobacteriota</taxon>
        <taxon>Methanomada group</taxon>
        <taxon>Methanobacteria</taxon>
        <taxon>Methanobacteriales</taxon>
        <taxon>Methanobacteriaceae</taxon>
        <taxon>Methanobrevibacter</taxon>
    </lineage>
</organism>
<dbReference type="Proteomes" id="UP000762703">
    <property type="component" value="Unassembled WGS sequence"/>
</dbReference>
<comment type="caution">
    <text evidence="3">The sequence shown here is derived from an EMBL/GenBank/DDBJ whole genome shotgun (WGS) entry which is preliminary data.</text>
</comment>
<dbReference type="Pfam" id="PF01136">
    <property type="entry name" value="Peptidase_U32"/>
    <property type="match status" value="2"/>
</dbReference>
<dbReference type="RefSeq" id="WP_303736510.1">
    <property type="nucleotide sequence ID" value="NZ_SUTE01000031.1"/>
</dbReference>
<dbReference type="InterPro" id="IPR001539">
    <property type="entry name" value="Peptidase_U32"/>
</dbReference>
<dbReference type="PANTHER" id="PTHR30217:SF10">
    <property type="entry name" value="23S RRNA 5-HYDROXYCYTIDINE C2501 SYNTHASE"/>
    <property type="match status" value="1"/>
</dbReference>
<evidence type="ECO:0000256" key="1">
    <source>
        <dbReference type="SAM" id="Coils"/>
    </source>
</evidence>
<dbReference type="InterPro" id="IPR020988">
    <property type="entry name" value="Pept_U32_collagenase"/>
</dbReference>
<dbReference type="PANTHER" id="PTHR30217">
    <property type="entry name" value="PEPTIDASE U32 FAMILY"/>
    <property type="match status" value="1"/>
</dbReference>
<gene>
    <name evidence="3" type="ORF">E7Z73_03840</name>
</gene>
<protein>
    <submittedName>
        <fullName evidence="3">U32 family peptidase</fullName>
    </submittedName>
</protein>
<evidence type="ECO:0000313" key="4">
    <source>
        <dbReference type="Proteomes" id="UP000762703"/>
    </source>
</evidence>
<name>A0A8T3VFA5_9EURY</name>
<sequence>MVLQELLAPAGSYEVLVIAVNAGADAVYFAGQNYGARAFAKNFTLEEIEKAVNYAHLNSVKVHVTVNTLVNNFEIIDVINYLFKLYQIGVDAVIVQDFGIIQLLKTLIPDLEVHASTQMALSNYTAMKWAYENNIKRIVLPREKSIDDIAKIHNQLEKDNIDLELEAFGHGALCYCVSGNCYISSYNSGRSGNRGACAQPCRREYRLKYRGYNIGNGFLLSTHDLATYDNIKAISDAGITSLKLEGRMKSGDYIGTIVNSYRNIIDGNPGDWKKDLHLVFNRQFTNGYIMNDKPGDVLGRGSSGHEGLYIGDITDIDGTKVTIEIKNKEIPVILEKGDGIAFKYNGKIKGIYLENIIKQDENEIIIDTTRLVKVGTEVFISYSAKTHESLKKFKNETVKSSIPINVTFNFQKDLTASIKVEYYIDDELINFRHKGIARFEEAKNRPITKESIITQLEKTGGTPFYMEKIRFNDMPDNLFIPISGLNKIRREILDKAQELLLNHYTPTKKSVKATRKRLQEFEENYTSYENKRNKKAKLSLFANDLSQIRVANGFDLKRIYLDVNCLYNNPEDYYENIKDILKEATQIAPETEIVWVLTSFINEYELIKANEIVKELESEGYLISVMGDSPGMEKIFECNIYGNHNLNVWNSFAVENLSKFNGLILSSELSGREIKEITRKNYIKNTDLEMIVHGNLEVIVSKDDFSNLNEGRDFIIGNNADYAILEDKKRKKFKYKIFFDYNTQSHILNKDCLCLIEEMNEIKTLNLDNLIIDCRYSNEKYTKSILSIYNDSLGDVSDEKLSEFKYEIMDLSQSYINKGNYIEGRLHEDT</sequence>